<comment type="caution">
    <text evidence="1">The sequence shown here is derived from an EMBL/GenBank/DDBJ whole genome shotgun (WGS) entry which is preliminary data.</text>
</comment>
<sequence length="76" mass="8784">MNTITLSKIEYLNMHKTQKELKQRLDLMEKKLMDFAKDEVVSTYAIKLNKISADMDNGVGVRFADASEVKNYLENL</sequence>
<evidence type="ECO:0000313" key="1">
    <source>
        <dbReference type="EMBL" id="OHA49157.1"/>
    </source>
</evidence>
<accession>A0A1G2PLH5</accession>
<proteinExistence type="predicted"/>
<gene>
    <name evidence="1" type="ORF">A2W59_00335</name>
</gene>
<evidence type="ECO:0000313" key="2">
    <source>
        <dbReference type="Proteomes" id="UP000178646"/>
    </source>
</evidence>
<dbReference type="EMBL" id="MHSU01000036">
    <property type="protein sequence ID" value="OHA49157.1"/>
    <property type="molecule type" value="Genomic_DNA"/>
</dbReference>
<dbReference type="Proteomes" id="UP000178646">
    <property type="component" value="Unassembled WGS sequence"/>
</dbReference>
<dbReference type="AlphaFoldDB" id="A0A1G2PLH5"/>
<protein>
    <submittedName>
        <fullName evidence="1">Uncharacterized protein</fullName>
    </submittedName>
</protein>
<name>A0A1G2PLH5_9BACT</name>
<reference evidence="1 2" key="1">
    <citation type="journal article" date="2016" name="Nat. Commun.">
        <title>Thousands of microbial genomes shed light on interconnected biogeochemical processes in an aquifer system.</title>
        <authorList>
            <person name="Anantharaman K."/>
            <person name="Brown C.T."/>
            <person name="Hug L.A."/>
            <person name="Sharon I."/>
            <person name="Castelle C.J."/>
            <person name="Probst A.J."/>
            <person name="Thomas B.C."/>
            <person name="Singh A."/>
            <person name="Wilkins M.J."/>
            <person name="Karaoz U."/>
            <person name="Brodie E.L."/>
            <person name="Williams K.H."/>
            <person name="Hubbard S.S."/>
            <person name="Banfield J.F."/>
        </authorList>
    </citation>
    <scope>NUCLEOTIDE SEQUENCE [LARGE SCALE GENOMIC DNA]</scope>
</reference>
<organism evidence="1 2">
    <name type="scientific">Candidatus Terrybacteria bacterium RIFCSPHIGHO2_02_41_19</name>
    <dbReference type="NCBI Taxonomy" id="1802364"/>
    <lineage>
        <taxon>Bacteria</taxon>
        <taxon>Candidatus Terryibacteriota</taxon>
    </lineage>
</organism>